<name>A0A6M3MI61_9ZZZZ</name>
<dbReference type="AlphaFoldDB" id="A0A6M3MI61"/>
<organism evidence="2">
    <name type="scientific">viral metagenome</name>
    <dbReference type="NCBI Taxonomy" id="1070528"/>
    <lineage>
        <taxon>unclassified sequences</taxon>
        <taxon>metagenomes</taxon>
        <taxon>organismal metagenomes</taxon>
    </lineage>
</organism>
<dbReference type="EMBL" id="MT143895">
    <property type="protein sequence ID" value="QJB05126.1"/>
    <property type="molecule type" value="Genomic_DNA"/>
</dbReference>
<evidence type="ECO:0000313" key="1">
    <source>
        <dbReference type="EMBL" id="QJB01180.1"/>
    </source>
</evidence>
<gene>
    <name evidence="1" type="ORF">MM171A00126_0020</name>
    <name evidence="2" type="ORF">MM171B00120_0022</name>
</gene>
<protein>
    <submittedName>
        <fullName evidence="2">Uncharacterized protein</fullName>
    </submittedName>
</protein>
<reference evidence="2" key="1">
    <citation type="submission" date="2020-03" db="EMBL/GenBank/DDBJ databases">
        <title>The deep terrestrial virosphere.</title>
        <authorList>
            <person name="Holmfeldt K."/>
            <person name="Nilsson E."/>
            <person name="Simone D."/>
            <person name="Lopez-Fernandez M."/>
            <person name="Wu X."/>
            <person name="de Brujin I."/>
            <person name="Lundin D."/>
            <person name="Andersson A."/>
            <person name="Bertilsson S."/>
            <person name="Dopson M."/>
        </authorList>
    </citation>
    <scope>NUCLEOTIDE SEQUENCE</scope>
    <source>
        <strain evidence="1">MM171A00126</strain>
        <strain evidence="2">MM171B00120</strain>
    </source>
</reference>
<proteinExistence type="predicted"/>
<sequence length="175" mass="19633">MASAPKSAPKPKPMPVYLMLRKMIDPATGNEVAAFVPASDADKSILGEKGYRWNAKVRADLKQPRNERFNKLVHGLGKILAQNIDRFSGKQSHAAIKALQTESGIYCEEDLLEVPGIGSLIIKRPQSLSYDSMGEEVFQDFWAKVCGYLVLKDWPTLTEERLTEMAEFEGFREQV</sequence>
<dbReference type="EMBL" id="MT143706">
    <property type="protein sequence ID" value="QJB01180.1"/>
    <property type="molecule type" value="Genomic_DNA"/>
</dbReference>
<evidence type="ECO:0000313" key="2">
    <source>
        <dbReference type="EMBL" id="QJB05126.1"/>
    </source>
</evidence>
<accession>A0A6M3MI61</accession>